<proteinExistence type="predicted"/>
<dbReference type="EMBL" id="PJMW01000003">
    <property type="protein sequence ID" value="PKV76947.1"/>
    <property type="molecule type" value="Genomic_DNA"/>
</dbReference>
<evidence type="ECO:0000313" key="1">
    <source>
        <dbReference type="EMBL" id="PKV76947.1"/>
    </source>
</evidence>
<name>A0A2N3V5P0_9NOCA</name>
<dbReference type="Proteomes" id="UP000233766">
    <property type="component" value="Unassembled WGS sequence"/>
</dbReference>
<sequence length="116" mass="12511">MAPTTGPRVEVLCEQAGAALTERASRYGVADVLARIVTAAEQGEVPEADLDLLDSAFAEHGIDNLTRAHRGFEPWRGPREVVVTAWVCPTSACTRAGIDEGPRCGLTGQPWRRIEL</sequence>
<reference evidence="1 2" key="1">
    <citation type="submission" date="2017-12" db="EMBL/GenBank/DDBJ databases">
        <title>Sequencing the genomes of 1000 Actinobacteria strains.</title>
        <authorList>
            <person name="Klenk H.-P."/>
        </authorList>
    </citation>
    <scope>NUCLEOTIDE SEQUENCE [LARGE SCALE GENOMIC DNA]</scope>
    <source>
        <strain evidence="1 2">DSM 44489</strain>
    </source>
</reference>
<gene>
    <name evidence="1" type="ORF">ATK86_7354</name>
</gene>
<keyword evidence="2" id="KW-1185">Reference proteome</keyword>
<comment type="caution">
    <text evidence="1">The sequence shown here is derived from an EMBL/GenBank/DDBJ whole genome shotgun (WGS) entry which is preliminary data.</text>
</comment>
<evidence type="ECO:0000313" key="2">
    <source>
        <dbReference type="Proteomes" id="UP000233766"/>
    </source>
</evidence>
<accession>A0A2N3V5P0</accession>
<organism evidence="1 2">
    <name type="scientific">Nocardia fluminea</name>
    <dbReference type="NCBI Taxonomy" id="134984"/>
    <lineage>
        <taxon>Bacteria</taxon>
        <taxon>Bacillati</taxon>
        <taxon>Actinomycetota</taxon>
        <taxon>Actinomycetes</taxon>
        <taxon>Mycobacteriales</taxon>
        <taxon>Nocardiaceae</taxon>
        <taxon>Nocardia</taxon>
    </lineage>
</organism>
<dbReference type="AlphaFoldDB" id="A0A2N3V5P0"/>
<dbReference type="RefSeq" id="WP_170112364.1">
    <property type="nucleotide sequence ID" value="NZ_PJMW01000003.1"/>
</dbReference>
<protein>
    <submittedName>
        <fullName evidence="1">Uncharacterized protein</fullName>
    </submittedName>
</protein>